<comment type="caution">
    <text evidence="2">The sequence shown here is derived from an EMBL/GenBank/DDBJ whole genome shotgun (WGS) entry which is preliminary data.</text>
</comment>
<evidence type="ECO:0000313" key="2">
    <source>
        <dbReference type="EMBL" id="TQL32175.1"/>
    </source>
</evidence>
<dbReference type="Proteomes" id="UP000318336">
    <property type="component" value="Unassembled WGS sequence"/>
</dbReference>
<dbReference type="RefSeq" id="WP_142004312.1">
    <property type="nucleotide sequence ID" value="NZ_CAJTBP010000001.1"/>
</dbReference>
<dbReference type="GO" id="GO:0006355">
    <property type="term" value="P:regulation of DNA-templated transcription"/>
    <property type="evidence" value="ECO:0007669"/>
    <property type="project" value="InterPro"/>
</dbReference>
<dbReference type="AlphaFoldDB" id="A0A542X8L7"/>
<gene>
    <name evidence="2" type="ORF">FB554_0292</name>
</gene>
<dbReference type="InterPro" id="IPR010985">
    <property type="entry name" value="Ribbon_hlx_hlx"/>
</dbReference>
<dbReference type="SUPFAM" id="SSF47598">
    <property type="entry name" value="Ribbon-helix-helix"/>
    <property type="match status" value="1"/>
</dbReference>
<feature type="compositionally biased region" description="Pro residues" evidence="1">
    <location>
        <begin position="81"/>
        <end position="96"/>
    </location>
</feature>
<reference evidence="2 3" key="1">
    <citation type="submission" date="2019-06" db="EMBL/GenBank/DDBJ databases">
        <title>Sequencing the genomes of 1000 actinobacteria strains.</title>
        <authorList>
            <person name="Klenk H.-P."/>
        </authorList>
    </citation>
    <scope>NUCLEOTIDE SEQUENCE [LARGE SCALE GENOMIC DNA]</scope>
    <source>
        <strain evidence="2 3">DSM 24617</strain>
    </source>
</reference>
<organism evidence="2 3">
    <name type="scientific">Barrientosiimonas humi</name>
    <dbReference type="NCBI Taxonomy" id="999931"/>
    <lineage>
        <taxon>Bacteria</taxon>
        <taxon>Bacillati</taxon>
        <taxon>Actinomycetota</taxon>
        <taxon>Actinomycetes</taxon>
        <taxon>Micrococcales</taxon>
        <taxon>Dermacoccaceae</taxon>
        <taxon>Barrientosiimonas</taxon>
    </lineage>
</organism>
<sequence>MDLTPYVDLLRRDLSSAAEVGGDQGREAARTLLVALEPAARLALMGAVAQAAAEISSELPAGSVEVRLAGRDLDFVVDAPPTVPEPPAAPAPPGPPEEADDGTLARVTLRLPEQVKKRAEDLAGDAGQSLNTWLVNAVRAATTSGGTDSFDPFRDSGRSRRGHSRMNGWL</sequence>
<evidence type="ECO:0000313" key="3">
    <source>
        <dbReference type="Proteomes" id="UP000318336"/>
    </source>
</evidence>
<evidence type="ECO:0000256" key="1">
    <source>
        <dbReference type="SAM" id="MobiDB-lite"/>
    </source>
</evidence>
<feature type="region of interest" description="Disordered" evidence="1">
    <location>
        <begin position="77"/>
        <end position="102"/>
    </location>
</feature>
<name>A0A542X8L7_9MICO</name>
<protein>
    <recommendedName>
        <fullName evidence="4">HicB-like protein involved in pilus formation</fullName>
    </recommendedName>
</protein>
<evidence type="ECO:0008006" key="4">
    <source>
        <dbReference type="Google" id="ProtNLM"/>
    </source>
</evidence>
<feature type="region of interest" description="Disordered" evidence="1">
    <location>
        <begin position="144"/>
        <end position="170"/>
    </location>
</feature>
<proteinExistence type="predicted"/>
<accession>A0A542X8L7</accession>
<keyword evidence="3" id="KW-1185">Reference proteome</keyword>
<dbReference type="OrthoDB" id="5193907at2"/>
<dbReference type="EMBL" id="VFOK01000001">
    <property type="protein sequence ID" value="TQL32175.1"/>
    <property type="molecule type" value="Genomic_DNA"/>
</dbReference>